<evidence type="ECO:0000313" key="3">
    <source>
        <dbReference type="Proteomes" id="UP001274830"/>
    </source>
</evidence>
<protein>
    <submittedName>
        <fullName evidence="2">Uncharacterized protein</fullName>
    </submittedName>
</protein>
<organism evidence="2 3">
    <name type="scientific">Recurvomyces mirabilis</name>
    <dbReference type="NCBI Taxonomy" id="574656"/>
    <lineage>
        <taxon>Eukaryota</taxon>
        <taxon>Fungi</taxon>
        <taxon>Dikarya</taxon>
        <taxon>Ascomycota</taxon>
        <taxon>Pezizomycotina</taxon>
        <taxon>Dothideomycetes</taxon>
        <taxon>Dothideomycetidae</taxon>
        <taxon>Mycosphaerellales</taxon>
        <taxon>Teratosphaeriaceae</taxon>
        <taxon>Recurvomyces</taxon>
    </lineage>
</organism>
<comment type="caution">
    <text evidence="2">The sequence shown here is derived from an EMBL/GenBank/DDBJ whole genome shotgun (WGS) entry which is preliminary data.</text>
</comment>
<dbReference type="PANTHER" id="PTHR42064:SF1">
    <property type="entry name" value="YALI0F28677P"/>
    <property type="match status" value="1"/>
</dbReference>
<feature type="region of interest" description="Disordered" evidence="1">
    <location>
        <begin position="993"/>
        <end position="1017"/>
    </location>
</feature>
<sequence length="1372" mass="151492">MAIKPVFLPVYDAQQKGGSGQDDAKDPSRLKSVEELDVRSMLPTTPCPDLGEVARILRLEKYQRRRCRQLQGELRRLQIATARTARLVQATDLTLQTLAECVRCEDKSSFTNLFDAFQNAIDRAGDRPQDFLDDLPPEPTFLDQLPKTSQDMLIDVIQEVRSNGDFLADQLASLSQKEILALLPGRGLAKSTGSVFESSASSWIRASRQIGFAVDSQIDSLATQCYGSPLETLIYSSRGFFGSSFLIESQSLDVWSTVSARLLLEKRPGSDSLVLAVLDTWAAGGPWTGQAKLELWLLQTLQAGAFLLDQPSKQSFQVRMQPRSGVPHEDEVRAEAFYAHTVLRLLEIVSEDLDDLLIPKPALAMIHAIKGKMPATGTHHHDLACFIISRWLLSSYLSEAIVLPEARGMLRDHYISNVTRFRILREIATRAKNTVLEIVQPWKHCYGASPDPAATLIVKALIDRLQNSCEYHPMPAQGPRVDSFLALTANDCTTMLHALYPRHRPSSISSTLMRSSASSVSGLSLFQAPALSAGAMDAECLDMTSFVSPINTGVFSTSSMSSGSDPLTTPLQADRLVHLDPETIWNICAQIDDCESRTTQDSQRWAILAMTPEQPQTVLSWNLTPLAGWDDASSQDPALEDTDRTLSTLLDDAFSRGHSVPELDGRNSQEYHIAVFVYLERILENAYKAAYDVADFLTAQYKLQELYSFRYLYASDSNLGLLGMKLSDLMDNASMRLDEHGAAAQSRDRWMRLVRSSLDSFNAKLQVGGRQADALRVQMWFVADVRTSGPYDEAKAIASALRIMGKARKLAPARDVPTLRHPGVLKPSATSQLKMESQILELLSAPPEQGGPNKLSDDMARGTLAWMKANNIENLCRGEERLHKFCMDLRKCVDQITAGDGTFLASNPLFARESYMLGPGTNLTPRLQHTSSRYEKLTLRTNVTPSIGTMSGSSNYLSSVSSREWLDSQSPTLTHRSSAPFWSPAMTEAQSATTATSFGSPRTYLAQSSPRMQMPRAGAGKGMIKALRQSLVGLLLSDLGSDLFHDGSETDQAMWTGIGGELAKKHVEQSRGAFIAEDHLADPTESRPMPRFDYENTFRHMLHDFAASNNPSRKLAVLHTVNELLPGYMAGIGTAAIHSMIPGVKKLHDPRLAGPNDDKRIEGFRQLFRGAELRPAAIFRDLQYIASLVPDVTVESSPAGKAFCNAFVAASSLKQDILRVMVETADSIIAHNSNNRGHGQGDSIKQQQRDSATFSVPSRTSSAEEVARYGMAGAAHLLLVTAKEGDAVAQRELATLYLTHPELLDHTLAPFTRPRDVFRQELESKWKKNEDPSRCDPATMCVAHHWMSMSAEGGDLLAAEYLRQREEMERLP</sequence>
<evidence type="ECO:0000313" key="2">
    <source>
        <dbReference type="EMBL" id="KAK3679827.1"/>
    </source>
</evidence>
<proteinExistence type="predicted"/>
<feature type="region of interest" description="Disordered" evidence="1">
    <location>
        <begin position="1231"/>
        <end position="1258"/>
    </location>
</feature>
<dbReference type="EMBL" id="JAUTXT010000001">
    <property type="protein sequence ID" value="KAK3679827.1"/>
    <property type="molecule type" value="Genomic_DNA"/>
</dbReference>
<gene>
    <name evidence="2" type="ORF">LTR78_000203</name>
</gene>
<keyword evidence="3" id="KW-1185">Reference proteome</keyword>
<reference evidence="2" key="1">
    <citation type="submission" date="2023-07" db="EMBL/GenBank/DDBJ databases">
        <title>Black Yeasts Isolated from many extreme environments.</title>
        <authorList>
            <person name="Coleine C."/>
            <person name="Stajich J.E."/>
            <person name="Selbmann L."/>
        </authorList>
    </citation>
    <scope>NUCLEOTIDE SEQUENCE</scope>
    <source>
        <strain evidence="2">CCFEE 5485</strain>
    </source>
</reference>
<name>A0AAE0WWT3_9PEZI</name>
<accession>A0AAE0WWT3</accession>
<dbReference type="Proteomes" id="UP001274830">
    <property type="component" value="Unassembled WGS sequence"/>
</dbReference>
<feature type="compositionally biased region" description="Polar residues" evidence="1">
    <location>
        <begin position="993"/>
        <end position="1011"/>
    </location>
</feature>
<dbReference type="PANTHER" id="PTHR42064">
    <property type="entry name" value="YALI0F28677P"/>
    <property type="match status" value="1"/>
</dbReference>
<evidence type="ECO:0000256" key="1">
    <source>
        <dbReference type="SAM" id="MobiDB-lite"/>
    </source>
</evidence>